<proteinExistence type="predicted"/>
<name>A0ABP1BWX0_9BRYO</name>
<accession>A0ABP1BWX0</accession>
<feature type="region of interest" description="Disordered" evidence="1">
    <location>
        <begin position="400"/>
        <end position="424"/>
    </location>
</feature>
<protein>
    <recommendedName>
        <fullName evidence="4">GIY-YIG domain-containing protein</fullName>
    </recommendedName>
</protein>
<dbReference type="PANTHER" id="PTHR35133:SF1">
    <property type="entry name" value="PROTEIN EFFECTOR OF TRANSCRIPTION 2-RELATED"/>
    <property type="match status" value="1"/>
</dbReference>
<gene>
    <name evidence="2" type="ORF">CSSPJE1EN2_LOCUS22333</name>
</gene>
<reference evidence="2" key="1">
    <citation type="submission" date="2024-03" db="EMBL/GenBank/DDBJ databases">
        <authorList>
            <consortium name="ELIXIR-Norway"/>
            <consortium name="Elixir Norway"/>
        </authorList>
    </citation>
    <scope>NUCLEOTIDE SEQUENCE</scope>
</reference>
<dbReference type="InterPro" id="IPR038909">
    <property type="entry name" value="Effector_transcript"/>
</dbReference>
<evidence type="ECO:0000256" key="1">
    <source>
        <dbReference type="SAM" id="MobiDB-lite"/>
    </source>
</evidence>
<evidence type="ECO:0000313" key="2">
    <source>
        <dbReference type="EMBL" id="CAK9880934.1"/>
    </source>
</evidence>
<organism evidence="2 3">
    <name type="scientific">Sphagnum jensenii</name>
    <dbReference type="NCBI Taxonomy" id="128206"/>
    <lineage>
        <taxon>Eukaryota</taxon>
        <taxon>Viridiplantae</taxon>
        <taxon>Streptophyta</taxon>
        <taxon>Embryophyta</taxon>
        <taxon>Bryophyta</taxon>
        <taxon>Sphagnophytina</taxon>
        <taxon>Sphagnopsida</taxon>
        <taxon>Sphagnales</taxon>
        <taxon>Sphagnaceae</taxon>
        <taxon>Sphagnum</taxon>
    </lineage>
</organism>
<dbReference type="Proteomes" id="UP001497522">
    <property type="component" value="Chromosome 8"/>
</dbReference>
<keyword evidence="3" id="KW-1185">Reference proteome</keyword>
<dbReference type="Pfam" id="PF19239">
    <property type="entry name" value="GIY_YIG_domain"/>
    <property type="match status" value="2"/>
</dbReference>
<dbReference type="EMBL" id="OZ023709">
    <property type="protein sequence ID" value="CAK9880934.1"/>
    <property type="molecule type" value="Genomic_DNA"/>
</dbReference>
<dbReference type="PANTHER" id="PTHR35133">
    <property type="entry name" value="PROTEIN EFFECTOR OF TRANSCRIPTION 2-RELATED"/>
    <property type="match status" value="1"/>
</dbReference>
<evidence type="ECO:0008006" key="4">
    <source>
        <dbReference type="Google" id="ProtNLM"/>
    </source>
</evidence>
<evidence type="ECO:0000313" key="3">
    <source>
        <dbReference type="Proteomes" id="UP001497522"/>
    </source>
</evidence>
<sequence>MGLVTPEELAHVARPQTRRPVAAADQRWKREECAYVKHDKLFSDWKILVGPEDWKGHAAGKEDVEKYRAHNLPGSNWGPGVYELGLAMPEWTAMNEQRIGLKKKEKKLRPQNVMVVYVGNAEHIRQRLQRYGEAGGHLEGSRSTRLFVIKDDGFRVSSWKKCELQQNRGAAQQLVHHERIAAAPTDSEYFYKSSSTEHGVRKSSRGPRLFSEVFTLGCAIAFRWTATENKAAAEKATAELLEVFDYAWNRGGNGPRRSREVIEKTLVARQSPAGVTRSLCHCFRTKSRSTWLQPLRVNRRVGVSIAARKPTESRDPPLEAAGSSWSTSPCFSRRMKAGDFWMLLKSRAHLLPGLGSRTAKNCEFTKLDIPIERCGALLDTGLPCNALPVRGRKRCRMHKDLKSTKRRGSKQQQQQQQQQGHATATITGQQIRNYQLGSWLHEHSVGSRNTRSAKECLKGTSQHEAAAMSHNSQRSDVMEPQSRSFTISCLPLFLLRAAGMRKHECKTQDVIRSRVSLSFSTWLKTSRSGMMTGTEITAVADAATAAAAAAIKLKTSAATSDHTSNNKSNNNMMFSKVELQGLQNEDLFELIVHNIYGSSTHCHVPPITHTMMQQNCPSHYSIHAEIGI</sequence>